<comment type="caution">
    <text evidence="1">The sequence shown here is derived from an EMBL/GenBank/DDBJ whole genome shotgun (WGS) entry which is preliminary data.</text>
</comment>
<accession>A0A9N9F6A6</accession>
<dbReference type="Proteomes" id="UP000789739">
    <property type="component" value="Unassembled WGS sequence"/>
</dbReference>
<keyword evidence="2" id="KW-1185">Reference proteome</keyword>
<name>A0A9N9F6A6_9GLOM</name>
<dbReference type="AlphaFoldDB" id="A0A9N9F6A6"/>
<organism evidence="1 2">
    <name type="scientific">Paraglomus brasilianum</name>
    <dbReference type="NCBI Taxonomy" id="144538"/>
    <lineage>
        <taxon>Eukaryota</taxon>
        <taxon>Fungi</taxon>
        <taxon>Fungi incertae sedis</taxon>
        <taxon>Mucoromycota</taxon>
        <taxon>Glomeromycotina</taxon>
        <taxon>Glomeromycetes</taxon>
        <taxon>Paraglomerales</taxon>
        <taxon>Paraglomeraceae</taxon>
        <taxon>Paraglomus</taxon>
    </lineage>
</organism>
<dbReference type="EMBL" id="CAJVPI010000275">
    <property type="protein sequence ID" value="CAG8512108.1"/>
    <property type="molecule type" value="Genomic_DNA"/>
</dbReference>
<evidence type="ECO:0000313" key="1">
    <source>
        <dbReference type="EMBL" id="CAG8512108.1"/>
    </source>
</evidence>
<evidence type="ECO:0000313" key="2">
    <source>
        <dbReference type="Proteomes" id="UP000789739"/>
    </source>
</evidence>
<reference evidence="1" key="1">
    <citation type="submission" date="2021-06" db="EMBL/GenBank/DDBJ databases">
        <authorList>
            <person name="Kallberg Y."/>
            <person name="Tangrot J."/>
            <person name="Rosling A."/>
        </authorList>
    </citation>
    <scope>NUCLEOTIDE SEQUENCE</scope>
    <source>
        <strain evidence="1">BR232B</strain>
    </source>
</reference>
<protein>
    <submittedName>
        <fullName evidence="1">3594_t:CDS:1</fullName>
    </submittedName>
</protein>
<proteinExistence type="predicted"/>
<gene>
    <name evidence="1" type="ORF">PBRASI_LOCUS3167</name>
</gene>
<sequence length="76" mass="8282">MLIRIPPTTSSSNQLQSIPYPSSPFVTSSGELSSSGSFPKPVIVAGKGFDSAGEHMIHLNLWLFVFFWEQSLDQGP</sequence>